<evidence type="ECO:0000313" key="14">
    <source>
        <dbReference type="Proteomes" id="UP000298616"/>
    </source>
</evidence>
<evidence type="ECO:0000256" key="10">
    <source>
        <dbReference type="RuleBase" id="RU363038"/>
    </source>
</evidence>
<feature type="short sequence motif" description="'HIGH' region" evidence="9">
    <location>
        <begin position="122"/>
        <end position="132"/>
    </location>
</feature>
<dbReference type="FunFam" id="3.40.50.620:FF:000125">
    <property type="entry name" value="Arginine--tRNA ligase"/>
    <property type="match status" value="1"/>
</dbReference>
<accession>A0A4D7JEN7</accession>
<dbReference type="Gene3D" id="1.10.730.10">
    <property type="entry name" value="Isoleucyl-tRNA Synthetase, Domain 1"/>
    <property type="match status" value="1"/>
</dbReference>
<dbReference type="InterPro" id="IPR014729">
    <property type="entry name" value="Rossmann-like_a/b/a_fold"/>
</dbReference>
<dbReference type="SUPFAM" id="SSF55190">
    <property type="entry name" value="Arginyl-tRNA synthetase (ArgRS), N-terminal 'additional' domain"/>
    <property type="match status" value="1"/>
</dbReference>
<dbReference type="Pfam" id="PF00750">
    <property type="entry name" value="tRNA-synt_1d"/>
    <property type="match status" value="1"/>
</dbReference>
<evidence type="ECO:0000256" key="8">
    <source>
        <dbReference type="ARBA" id="ARBA00049339"/>
    </source>
</evidence>
<evidence type="ECO:0000256" key="3">
    <source>
        <dbReference type="ARBA" id="ARBA00022598"/>
    </source>
</evidence>
<keyword evidence="7 9" id="KW-0030">Aminoacyl-tRNA synthetase</keyword>
<dbReference type="GO" id="GO:0004814">
    <property type="term" value="F:arginine-tRNA ligase activity"/>
    <property type="evidence" value="ECO:0007669"/>
    <property type="project" value="UniProtKB-UniRule"/>
</dbReference>
<dbReference type="KEGG" id="fpf:DCC35_08065"/>
<dbReference type="Gene3D" id="3.40.50.620">
    <property type="entry name" value="HUPs"/>
    <property type="match status" value="1"/>
</dbReference>
<dbReference type="InterPro" id="IPR001412">
    <property type="entry name" value="aa-tRNA-synth_I_CS"/>
</dbReference>
<evidence type="ECO:0000256" key="1">
    <source>
        <dbReference type="ARBA" id="ARBA00005594"/>
    </source>
</evidence>
<reference evidence="13 14" key="1">
    <citation type="submission" date="2018-04" db="EMBL/GenBank/DDBJ databases">
        <title>Complete genome uncultured novel isolate.</title>
        <authorList>
            <person name="Merlino G."/>
        </authorList>
    </citation>
    <scope>NUCLEOTIDE SEQUENCE [LARGE SCALE GENOMIC DNA]</scope>
    <source>
        <strain evidence="14">R1DC9</strain>
    </source>
</reference>
<keyword evidence="2 9" id="KW-0963">Cytoplasm</keyword>
<dbReference type="SUPFAM" id="SSF47323">
    <property type="entry name" value="Anticodon-binding domain of a subclass of class I aminoacyl-tRNA synthetases"/>
    <property type="match status" value="1"/>
</dbReference>
<dbReference type="SUPFAM" id="SSF52374">
    <property type="entry name" value="Nucleotidylyl transferase"/>
    <property type="match status" value="1"/>
</dbReference>
<dbReference type="PANTHER" id="PTHR11956:SF5">
    <property type="entry name" value="ARGININE--TRNA LIGASE, CYTOPLASMIC"/>
    <property type="match status" value="1"/>
</dbReference>
<dbReference type="OrthoDB" id="9805987at2"/>
<dbReference type="GO" id="GO:0005737">
    <property type="term" value="C:cytoplasm"/>
    <property type="evidence" value="ECO:0007669"/>
    <property type="project" value="UniProtKB-SubCell"/>
</dbReference>
<dbReference type="GO" id="GO:0005524">
    <property type="term" value="F:ATP binding"/>
    <property type="evidence" value="ECO:0007669"/>
    <property type="project" value="UniProtKB-UniRule"/>
</dbReference>
<dbReference type="Pfam" id="PF05746">
    <property type="entry name" value="DALR_1"/>
    <property type="match status" value="1"/>
</dbReference>
<keyword evidence="3 9" id="KW-0436">Ligase</keyword>
<feature type="domain" description="Arginyl tRNA synthetase N-terminal" evidence="12">
    <location>
        <begin position="5"/>
        <end position="87"/>
    </location>
</feature>
<dbReference type="InterPro" id="IPR008909">
    <property type="entry name" value="DALR_anticod-bd"/>
</dbReference>
<evidence type="ECO:0000256" key="2">
    <source>
        <dbReference type="ARBA" id="ARBA00022490"/>
    </source>
</evidence>
<name>A0A4D7JEN7_9BACT</name>
<dbReference type="InterPro" id="IPR035684">
    <property type="entry name" value="ArgRS_core"/>
</dbReference>
<dbReference type="SMART" id="SM01016">
    <property type="entry name" value="Arg_tRNA_synt_N"/>
    <property type="match status" value="1"/>
</dbReference>
<dbReference type="HAMAP" id="MF_00123">
    <property type="entry name" value="Arg_tRNA_synth"/>
    <property type="match status" value="1"/>
</dbReference>
<evidence type="ECO:0000259" key="11">
    <source>
        <dbReference type="SMART" id="SM00836"/>
    </source>
</evidence>
<dbReference type="Proteomes" id="UP000298616">
    <property type="component" value="Chromosome"/>
</dbReference>
<organism evidence="13 14">
    <name type="scientific">Mangrovivirga cuniculi</name>
    <dbReference type="NCBI Taxonomy" id="2715131"/>
    <lineage>
        <taxon>Bacteria</taxon>
        <taxon>Pseudomonadati</taxon>
        <taxon>Bacteroidota</taxon>
        <taxon>Cytophagia</taxon>
        <taxon>Cytophagales</taxon>
        <taxon>Mangrovivirgaceae</taxon>
        <taxon>Mangrovivirga</taxon>
    </lineage>
</organism>
<dbReference type="EMBL" id="CP028923">
    <property type="protein sequence ID" value="QCK14699.1"/>
    <property type="molecule type" value="Genomic_DNA"/>
</dbReference>
<dbReference type="SMART" id="SM00836">
    <property type="entry name" value="DALR_1"/>
    <property type="match status" value="1"/>
</dbReference>
<dbReference type="Gene3D" id="3.30.1360.70">
    <property type="entry name" value="Arginyl tRNA synthetase N-terminal domain"/>
    <property type="match status" value="1"/>
</dbReference>
<evidence type="ECO:0000256" key="4">
    <source>
        <dbReference type="ARBA" id="ARBA00022741"/>
    </source>
</evidence>
<dbReference type="PRINTS" id="PR01038">
    <property type="entry name" value="TRNASYNTHARG"/>
</dbReference>
<dbReference type="EC" id="6.1.1.19" evidence="9"/>
<comment type="subcellular location">
    <subcellularLocation>
        <location evidence="9">Cytoplasm</location>
    </subcellularLocation>
</comment>
<dbReference type="AlphaFoldDB" id="A0A4D7JEN7"/>
<dbReference type="PANTHER" id="PTHR11956">
    <property type="entry name" value="ARGINYL-TRNA SYNTHETASE"/>
    <property type="match status" value="1"/>
</dbReference>
<dbReference type="NCBIfam" id="TIGR00456">
    <property type="entry name" value="argS"/>
    <property type="match status" value="1"/>
</dbReference>
<comment type="catalytic activity">
    <reaction evidence="8 9">
        <text>tRNA(Arg) + L-arginine + ATP = L-arginyl-tRNA(Arg) + AMP + diphosphate</text>
        <dbReference type="Rhea" id="RHEA:20301"/>
        <dbReference type="Rhea" id="RHEA-COMP:9658"/>
        <dbReference type="Rhea" id="RHEA-COMP:9673"/>
        <dbReference type="ChEBI" id="CHEBI:30616"/>
        <dbReference type="ChEBI" id="CHEBI:32682"/>
        <dbReference type="ChEBI" id="CHEBI:33019"/>
        <dbReference type="ChEBI" id="CHEBI:78442"/>
        <dbReference type="ChEBI" id="CHEBI:78513"/>
        <dbReference type="ChEBI" id="CHEBI:456215"/>
        <dbReference type="EC" id="6.1.1.19"/>
    </reaction>
</comment>
<evidence type="ECO:0000313" key="13">
    <source>
        <dbReference type="EMBL" id="QCK14699.1"/>
    </source>
</evidence>
<keyword evidence="14" id="KW-1185">Reference proteome</keyword>
<dbReference type="InterPro" id="IPR009080">
    <property type="entry name" value="tRNAsynth_Ia_anticodon-bd"/>
</dbReference>
<dbReference type="RefSeq" id="WP_137090285.1">
    <property type="nucleotide sequence ID" value="NZ_CP028923.1"/>
</dbReference>
<comment type="similarity">
    <text evidence="1 9 10">Belongs to the class-I aminoacyl-tRNA synthetase family.</text>
</comment>
<evidence type="ECO:0000256" key="7">
    <source>
        <dbReference type="ARBA" id="ARBA00023146"/>
    </source>
</evidence>
<comment type="subunit">
    <text evidence="9">Monomer.</text>
</comment>
<dbReference type="GO" id="GO:0006420">
    <property type="term" value="P:arginyl-tRNA aminoacylation"/>
    <property type="evidence" value="ECO:0007669"/>
    <property type="project" value="UniProtKB-UniRule"/>
</dbReference>
<keyword evidence="4 9" id="KW-0547">Nucleotide-binding</keyword>
<protein>
    <recommendedName>
        <fullName evidence="9">Arginine--tRNA ligase</fullName>
        <ecNumber evidence="9">6.1.1.19</ecNumber>
    </recommendedName>
    <alternativeName>
        <fullName evidence="9">Arginyl-tRNA synthetase</fullName>
        <shortName evidence="9">ArgRS</shortName>
    </alternativeName>
</protein>
<evidence type="ECO:0000256" key="5">
    <source>
        <dbReference type="ARBA" id="ARBA00022840"/>
    </source>
</evidence>
<keyword evidence="5 9" id="KW-0067">ATP-binding</keyword>
<dbReference type="InterPro" id="IPR001278">
    <property type="entry name" value="Arg-tRNA-ligase"/>
</dbReference>
<dbReference type="PROSITE" id="PS00178">
    <property type="entry name" value="AA_TRNA_LIGASE_I"/>
    <property type="match status" value="1"/>
</dbReference>
<gene>
    <name evidence="9" type="primary">argS</name>
    <name evidence="13" type="ORF">DCC35_08065</name>
</gene>
<evidence type="ECO:0000256" key="9">
    <source>
        <dbReference type="HAMAP-Rule" id="MF_00123"/>
    </source>
</evidence>
<feature type="domain" description="DALR anticodon binding" evidence="11">
    <location>
        <begin position="475"/>
        <end position="594"/>
    </location>
</feature>
<proteinExistence type="inferred from homology"/>
<evidence type="ECO:0000259" key="12">
    <source>
        <dbReference type="SMART" id="SM01016"/>
    </source>
</evidence>
<dbReference type="InterPro" id="IPR005148">
    <property type="entry name" value="Arg-tRNA-synth_N"/>
</dbReference>
<evidence type="ECO:0000256" key="6">
    <source>
        <dbReference type="ARBA" id="ARBA00022917"/>
    </source>
</evidence>
<sequence>MNLEETIINNIKDAFKKVFDHELPEDISLQPTRKEFEGTYTFVVFPFLRVTRKSPEESGAAIGDYLKENCDVVKDYNTVKGFLNLSLTDKAFIDTINEVLSNKNFGTLPQKDERFCIEYSSPNTNKPLHLGHLRNNFLGYSTANILKANGYPVDKVQIINDRGIHICKSMVAYIKFGENETPESAGIKGDHLVGNYYVAFDKAYKQEIAALVADGMDEEEAKKKAPILLEAQEMLKQWEAGDSETVELWKKMNSWVYQGFEQTYDRMGVDFDKYYYESDTYLLGKDLVNEGLDKGVFYKKDDGSVWADLNEEKLDEKLLLRSDGTAVYMTQDLGTADQRYKDLNFDKSIYVVGNEQDYHFTVLFTLLKKLDKPFAGGLYHLSYGMVDLPTGKMKSREGTVVDADDLMNEMVKTAQEHTEELGKIDGFDEEQAKELYDTLGLGALKYFLLKVDPKKRMLFDPKESIEFQGHTGPFIQYTHARISAILRKADQLGIEYQKGLSESIEISDTEKDLIYLISEYHNKLKLAAEELSPAVIANYAYDLAKEYNRFYAELSILGEDDKDLRTFRVALSAQLARVIKLSMGLLGISVPERM</sequence>
<keyword evidence="6 9" id="KW-0648">Protein biosynthesis</keyword>
<dbReference type="InterPro" id="IPR036695">
    <property type="entry name" value="Arg-tRNA-synth_N_sf"/>
</dbReference>